<gene>
    <name evidence="2" type="ORF">ACFSUO_16105</name>
</gene>
<feature type="signal peptide" evidence="1">
    <location>
        <begin position="1"/>
        <end position="23"/>
    </location>
</feature>
<reference evidence="3" key="1">
    <citation type="journal article" date="2019" name="Int. J. Syst. Evol. Microbiol.">
        <title>The Global Catalogue of Microorganisms (GCM) 10K type strain sequencing project: providing services to taxonomists for standard genome sequencing and annotation.</title>
        <authorList>
            <consortium name="The Broad Institute Genomics Platform"/>
            <consortium name="The Broad Institute Genome Sequencing Center for Infectious Disease"/>
            <person name="Wu L."/>
            <person name="Ma J."/>
        </authorList>
    </citation>
    <scope>NUCLEOTIDE SEQUENCE [LARGE SCALE GENOMIC DNA]</scope>
    <source>
        <strain evidence="3">TISTR 1535</strain>
    </source>
</reference>
<keyword evidence="1" id="KW-0732">Signal</keyword>
<accession>A0ABW5V9W9</accession>
<dbReference type="RefSeq" id="WP_382396031.1">
    <property type="nucleotide sequence ID" value="NZ_JBHUNA010000042.1"/>
</dbReference>
<proteinExistence type="predicted"/>
<organism evidence="2 3">
    <name type="scientific">Lentibacillus juripiscarius</name>
    <dbReference type="NCBI Taxonomy" id="257446"/>
    <lineage>
        <taxon>Bacteria</taxon>
        <taxon>Bacillati</taxon>
        <taxon>Bacillota</taxon>
        <taxon>Bacilli</taxon>
        <taxon>Bacillales</taxon>
        <taxon>Bacillaceae</taxon>
        <taxon>Lentibacillus</taxon>
    </lineage>
</organism>
<dbReference type="EMBL" id="JBHUNA010000042">
    <property type="protein sequence ID" value="MFD2762480.1"/>
    <property type="molecule type" value="Genomic_DNA"/>
</dbReference>
<evidence type="ECO:0000313" key="2">
    <source>
        <dbReference type="EMBL" id="MFD2762480.1"/>
    </source>
</evidence>
<dbReference type="Proteomes" id="UP001597502">
    <property type="component" value="Unassembled WGS sequence"/>
</dbReference>
<comment type="caution">
    <text evidence="2">The sequence shown here is derived from an EMBL/GenBank/DDBJ whole genome shotgun (WGS) entry which is preliminary data.</text>
</comment>
<evidence type="ECO:0000256" key="1">
    <source>
        <dbReference type="SAM" id="SignalP"/>
    </source>
</evidence>
<evidence type="ECO:0000313" key="3">
    <source>
        <dbReference type="Proteomes" id="UP001597502"/>
    </source>
</evidence>
<name>A0ABW5V9W9_9BACI</name>
<keyword evidence="3" id="KW-1185">Reference proteome</keyword>
<feature type="chain" id="PRO_5045655345" evidence="1">
    <location>
        <begin position="24"/>
        <end position="202"/>
    </location>
</feature>
<sequence length="202" mass="21644">MKKFFIGLMSALLVFSFTGQSFANAESNLANEKAIQSISDEGNFFHKDTNLFLQAIVDVPDEIVKQGIESTITWIENDTGLDLHNDNGVLKMTVDGEGTKTVGQFQTFGFWSCTSAVLAAVAGVGIPFTKIFKLKKAIDALGGVSKFVDDVVDLASKYKDRGYSKTGALKKAIKELDDGLGSDLQSALLDLAGITAIKAGCF</sequence>
<protein>
    <submittedName>
        <fullName evidence="2">Uncharacterized protein</fullName>
    </submittedName>
</protein>